<evidence type="ECO:0000256" key="4">
    <source>
        <dbReference type="ARBA" id="ARBA00022692"/>
    </source>
</evidence>
<feature type="transmembrane region" description="Helical" evidence="7">
    <location>
        <begin position="45"/>
        <end position="69"/>
    </location>
</feature>
<evidence type="ECO:0000256" key="7">
    <source>
        <dbReference type="SAM" id="Phobius"/>
    </source>
</evidence>
<proteinExistence type="predicted"/>
<evidence type="ECO:0000313" key="9">
    <source>
        <dbReference type="Proteomes" id="UP000268094"/>
    </source>
</evidence>
<dbReference type="RefSeq" id="WP_120543692.1">
    <property type="nucleotide sequence ID" value="NZ_RAVZ01000234.1"/>
</dbReference>
<name>A0A3A8IBI0_9BACT</name>
<evidence type="ECO:0000256" key="2">
    <source>
        <dbReference type="ARBA" id="ARBA00022448"/>
    </source>
</evidence>
<dbReference type="Proteomes" id="UP000268094">
    <property type="component" value="Unassembled WGS sequence"/>
</dbReference>
<sequence length="425" mass="44348">MKPHQKMLLGISVGAVAGLIANAVFGDAPWLRGLVEHVTNPVGQLFIRLLLMLVVPLLFSALVVGVAELDLKQVGRLGARTLGYTVVLSVISVLIGLLLVNTLRPGDGLSDEARALARTGTQIKAAPPPSDTSVGALFMSMVPTNPIKAAADGDMIGLIVFSLIFGLGLALTPGEPALRLKEAIQGLYDVMMKLIDGVLNLAPIGVGALLFSMTARLGFHILGQLASYVGVVLLALGIHMFVVYSLSVRFLGGRNPLEFFRSCRLAIVTAFSTSSSSATLPTALKVAEENLHLPRNVARFVLTAGSAMNQNGTALFEGVTVLFLAQVYGVELGLGQQAVIMFICVLAGIGTAGVPAGSIPVIAMILGMFNIPVEGLGLILGVDRFLDMCRTTLNVTGDLAAAVYVSRGEPPDRPVGEEAAESAAS</sequence>
<dbReference type="GO" id="GO:0005886">
    <property type="term" value="C:plasma membrane"/>
    <property type="evidence" value="ECO:0007669"/>
    <property type="project" value="UniProtKB-SubCell"/>
</dbReference>
<keyword evidence="6 7" id="KW-0472">Membrane</keyword>
<feature type="transmembrane region" description="Helical" evidence="7">
    <location>
        <begin position="7"/>
        <end position="25"/>
    </location>
</feature>
<dbReference type="PANTHER" id="PTHR42865:SF7">
    <property type="entry name" value="PROTON_GLUTAMATE-ASPARTATE SYMPORTER"/>
    <property type="match status" value="1"/>
</dbReference>
<keyword evidence="4 7" id="KW-0812">Transmembrane</keyword>
<dbReference type="PRINTS" id="PR00173">
    <property type="entry name" value="EDTRNSPORT"/>
</dbReference>
<comment type="caution">
    <text evidence="8">The sequence shown here is derived from an EMBL/GenBank/DDBJ whole genome shotgun (WGS) entry which is preliminary data.</text>
</comment>
<dbReference type="GO" id="GO:0015293">
    <property type="term" value="F:symporter activity"/>
    <property type="evidence" value="ECO:0007669"/>
    <property type="project" value="UniProtKB-KW"/>
</dbReference>
<dbReference type="AlphaFoldDB" id="A0A3A8IBI0"/>
<feature type="transmembrane region" description="Helical" evidence="7">
    <location>
        <begin position="362"/>
        <end position="382"/>
    </location>
</feature>
<evidence type="ECO:0000313" key="8">
    <source>
        <dbReference type="EMBL" id="RKG80036.1"/>
    </source>
</evidence>
<keyword evidence="9" id="KW-1185">Reference proteome</keyword>
<evidence type="ECO:0000256" key="5">
    <source>
        <dbReference type="ARBA" id="ARBA00022989"/>
    </source>
</evidence>
<evidence type="ECO:0000256" key="6">
    <source>
        <dbReference type="ARBA" id="ARBA00023136"/>
    </source>
</evidence>
<protein>
    <submittedName>
        <fullName evidence="8">Dicarboxylate/amino acid:cation symporter</fullName>
    </submittedName>
</protein>
<dbReference type="Pfam" id="PF00375">
    <property type="entry name" value="SDF"/>
    <property type="match status" value="1"/>
</dbReference>
<feature type="transmembrane region" description="Helical" evidence="7">
    <location>
        <begin position="194"/>
        <end position="213"/>
    </location>
</feature>
<dbReference type="PANTHER" id="PTHR42865">
    <property type="entry name" value="PROTON/GLUTAMATE-ASPARTATE SYMPORTER"/>
    <property type="match status" value="1"/>
</dbReference>
<accession>A0A3A8IBI0</accession>
<feature type="transmembrane region" description="Helical" evidence="7">
    <location>
        <begin position="155"/>
        <end position="173"/>
    </location>
</feature>
<keyword evidence="2" id="KW-0813">Transport</keyword>
<evidence type="ECO:0000256" key="1">
    <source>
        <dbReference type="ARBA" id="ARBA00004651"/>
    </source>
</evidence>
<feature type="transmembrane region" description="Helical" evidence="7">
    <location>
        <begin position="338"/>
        <end position="356"/>
    </location>
</feature>
<reference evidence="9" key="1">
    <citation type="submission" date="2018-09" db="EMBL/GenBank/DDBJ databases">
        <authorList>
            <person name="Livingstone P.G."/>
            <person name="Whitworth D.E."/>
        </authorList>
    </citation>
    <scope>NUCLEOTIDE SEQUENCE [LARGE SCALE GENOMIC DNA]</scope>
    <source>
        <strain evidence="9">CA054A</strain>
    </source>
</reference>
<dbReference type="SUPFAM" id="SSF118215">
    <property type="entry name" value="Proton glutamate symport protein"/>
    <property type="match status" value="1"/>
</dbReference>
<gene>
    <name evidence="8" type="ORF">D7V88_28025</name>
</gene>
<dbReference type="InterPro" id="IPR036458">
    <property type="entry name" value="Na:dicarbo_symporter_sf"/>
</dbReference>
<keyword evidence="5 7" id="KW-1133">Transmembrane helix</keyword>
<feature type="transmembrane region" description="Helical" evidence="7">
    <location>
        <begin position="81"/>
        <end position="100"/>
    </location>
</feature>
<dbReference type="Gene3D" id="1.10.3860.10">
    <property type="entry name" value="Sodium:dicarboxylate symporter"/>
    <property type="match status" value="1"/>
</dbReference>
<dbReference type="GO" id="GO:0006835">
    <property type="term" value="P:dicarboxylic acid transport"/>
    <property type="evidence" value="ECO:0007669"/>
    <property type="project" value="TreeGrafter"/>
</dbReference>
<comment type="subcellular location">
    <subcellularLocation>
        <location evidence="1">Cell membrane</location>
        <topology evidence="1">Multi-pass membrane protein</topology>
    </subcellularLocation>
</comment>
<evidence type="ECO:0000256" key="3">
    <source>
        <dbReference type="ARBA" id="ARBA00022475"/>
    </source>
</evidence>
<organism evidence="8 9">
    <name type="scientific">Corallococcus terminator</name>
    <dbReference type="NCBI Taxonomy" id="2316733"/>
    <lineage>
        <taxon>Bacteria</taxon>
        <taxon>Pseudomonadati</taxon>
        <taxon>Myxococcota</taxon>
        <taxon>Myxococcia</taxon>
        <taxon>Myxococcales</taxon>
        <taxon>Cystobacterineae</taxon>
        <taxon>Myxococcaceae</taxon>
        <taxon>Corallococcus</taxon>
    </lineage>
</organism>
<dbReference type="OrthoDB" id="9766690at2"/>
<feature type="transmembrane region" description="Helical" evidence="7">
    <location>
        <begin position="225"/>
        <end position="246"/>
    </location>
</feature>
<keyword evidence="3" id="KW-1003">Cell membrane</keyword>
<dbReference type="InterPro" id="IPR001991">
    <property type="entry name" value="Na-dicarboxylate_symporter"/>
</dbReference>
<dbReference type="EMBL" id="RAVZ01000234">
    <property type="protein sequence ID" value="RKG80036.1"/>
    <property type="molecule type" value="Genomic_DNA"/>
</dbReference>